<dbReference type="KEGG" id="acp:A2cp1_3190"/>
<proteinExistence type="predicted"/>
<dbReference type="HOGENOM" id="CLU_2115891_0_0_7"/>
<dbReference type="EMBL" id="CP001359">
    <property type="protein sequence ID" value="ACL66525.1"/>
    <property type="molecule type" value="Genomic_DNA"/>
</dbReference>
<gene>
    <name evidence="1" type="ordered locus">A2cp1_3190</name>
</gene>
<evidence type="ECO:0000313" key="1">
    <source>
        <dbReference type="EMBL" id="ACL66525.1"/>
    </source>
</evidence>
<protein>
    <submittedName>
        <fullName evidence="1">Uncharacterized protein</fullName>
    </submittedName>
</protein>
<name>B8JGN8_ANAD2</name>
<dbReference type="AlphaFoldDB" id="B8JGN8"/>
<sequence length="114" mass="12017">MASEAPPPRWTLISVLFSSIPLSPSLAATLHEGALDLYRRDAATGPVAGDLASGRIVNLKKTLQLGAITGPAFEARLDTERGSGTVRYLLTRQGLELAGAEAPPPAAPRPRYLN</sequence>
<dbReference type="RefSeq" id="WP_015934344.1">
    <property type="nucleotide sequence ID" value="NC_011891.1"/>
</dbReference>
<evidence type="ECO:0000313" key="2">
    <source>
        <dbReference type="Proteomes" id="UP000007089"/>
    </source>
</evidence>
<keyword evidence="2" id="KW-1185">Reference proteome</keyword>
<organism evidence="1 2">
    <name type="scientific">Anaeromyxobacter dehalogenans (strain ATCC BAA-258 / DSM 21875 / 2CP-1)</name>
    <dbReference type="NCBI Taxonomy" id="455488"/>
    <lineage>
        <taxon>Bacteria</taxon>
        <taxon>Pseudomonadati</taxon>
        <taxon>Myxococcota</taxon>
        <taxon>Myxococcia</taxon>
        <taxon>Myxococcales</taxon>
        <taxon>Cystobacterineae</taxon>
        <taxon>Anaeromyxobacteraceae</taxon>
        <taxon>Anaeromyxobacter</taxon>
    </lineage>
</organism>
<accession>B8JGN8</accession>
<reference evidence="1" key="1">
    <citation type="submission" date="2009-01" db="EMBL/GenBank/DDBJ databases">
        <title>Complete sequence of Anaeromyxobacter dehalogenans 2CP-1.</title>
        <authorList>
            <consortium name="US DOE Joint Genome Institute"/>
            <person name="Lucas S."/>
            <person name="Copeland A."/>
            <person name="Lapidus A."/>
            <person name="Glavina del Rio T."/>
            <person name="Dalin E."/>
            <person name="Tice H."/>
            <person name="Bruce D."/>
            <person name="Goodwin L."/>
            <person name="Pitluck S."/>
            <person name="Saunders E."/>
            <person name="Brettin T."/>
            <person name="Detter J.C."/>
            <person name="Han C."/>
            <person name="Larimer F."/>
            <person name="Land M."/>
            <person name="Hauser L."/>
            <person name="Kyrpides N."/>
            <person name="Ovchinnikova G."/>
            <person name="Beliaev A.S."/>
            <person name="Richardson P."/>
        </authorList>
    </citation>
    <scope>NUCLEOTIDE SEQUENCE</scope>
    <source>
        <strain evidence="1">2CP-1</strain>
    </source>
</reference>
<dbReference type="Proteomes" id="UP000007089">
    <property type="component" value="Chromosome"/>
</dbReference>